<dbReference type="InterPro" id="IPR036689">
    <property type="entry name" value="ESAT-6-like_sf"/>
</dbReference>
<evidence type="ECO:0000313" key="2">
    <source>
        <dbReference type="Proteomes" id="UP000273044"/>
    </source>
</evidence>
<dbReference type="Gene3D" id="1.10.287.1060">
    <property type="entry name" value="ESAT-6-like"/>
    <property type="match status" value="1"/>
</dbReference>
<gene>
    <name evidence="1" type="ORF">NCTC12967_00209</name>
</gene>
<dbReference type="RefSeq" id="WP_159424532.1">
    <property type="nucleotide sequence ID" value="NZ_CAJZDL010000051.1"/>
</dbReference>
<proteinExistence type="predicted"/>
<accession>A0A3S4UAG1</accession>
<evidence type="ECO:0000313" key="1">
    <source>
        <dbReference type="EMBL" id="VEH68945.1"/>
    </source>
</evidence>
<dbReference type="EMBL" id="LR134406">
    <property type="protein sequence ID" value="VEH68945.1"/>
    <property type="molecule type" value="Genomic_DNA"/>
</dbReference>
<dbReference type="GeneID" id="64405710"/>
<dbReference type="Pfam" id="PF06013">
    <property type="entry name" value="WXG100"/>
    <property type="match status" value="1"/>
</dbReference>
<organism evidence="1 2">
    <name type="scientific">Arachnia propionica</name>
    <dbReference type="NCBI Taxonomy" id="1750"/>
    <lineage>
        <taxon>Bacteria</taxon>
        <taxon>Bacillati</taxon>
        <taxon>Actinomycetota</taxon>
        <taxon>Actinomycetes</taxon>
        <taxon>Propionibacteriales</taxon>
        <taxon>Propionibacteriaceae</taxon>
        <taxon>Arachnia</taxon>
    </lineage>
</organism>
<name>A0A3S4UAG1_9ACTN</name>
<dbReference type="InterPro" id="IPR010310">
    <property type="entry name" value="T7SS_ESAT-6-like"/>
</dbReference>
<dbReference type="Proteomes" id="UP000273044">
    <property type="component" value="Chromosome"/>
</dbReference>
<reference evidence="1 2" key="1">
    <citation type="submission" date="2018-12" db="EMBL/GenBank/DDBJ databases">
        <authorList>
            <consortium name="Pathogen Informatics"/>
        </authorList>
    </citation>
    <scope>NUCLEOTIDE SEQUENCE [LARGE SCALE GENOMIC DNA]</scope>
    <source>
        <strain evidence="1 2">NCTC12967</strain>
    </source>
</reference>
<sequence length="108" mass="11014">MAGTVRIVQGGLKAGSDATLEAYNEVSGHIKGVDASKEAARAGWQGQGSDAMYAAAMLWIEKATALNNSLLGFSDALKGSEANSGQAEVTHSAAFLNLEKRMTGGGAV</sequence>
<dbReference type="AlphaFoldDB" id="A0A3S4UAG1"/>
<keyword evidence="2" id="KW-1185">Reference proteome</keyword>
<protein>
    <submittedName>
        <fullName evidence="1">WXG100 family type VII secretion target</fullName>
    </submittedName>
</protein>
<dbReference type="SUPFAM" id="SSF140453">
    <property type="entry name" value="EsxAB dimer-like"/>
    <property type="match status" value="1"/>
</dbReference>